<reference evidence="3 6" key="2">
    <citation type="submission" date="2021-01" db="EMBL/GenBank/DDBJ databases">
        <title>Whole genome shotgun sequence of Cellulomonas oligotrophica NBRC 109435.</title>
        <authorList>
            <person name="Komaki H."/>
            <person name="Tamura T."/>
        </authorList>
    </citation>
    <scope>NUCLEOTIDE SEQUENCE [LARGE SCALE GENOMIC DNA]</scope>
    <source>
        <strain evidence="3 6">NBRC 109435</strain>
    </source>
</reference>
<dbReference type="EMBL" id="BONN01000004">
    <property type="protein sequence ID" value="GIG32728.1"/>
    <property type="molecule type" value="Genomic_DNA"/>
</dbReference>
<dbReference type="PROSITE" id="PS51257">
    <property type="entry name" value="PROKAR_LIPOPROTEIN"/>
    <property type="match status" value="1"/>
</dbReference>
<accession>A0A7Y9FFI0</accession>
<evidence type="ECO:0000313" key="6">
    <source>
        <dbReference type="Proteomes" id="UP000618382"/>
    </source>
</evidence>
<dbReference type="AlphaFoldDB" id="A0A7Y9FFI0"/>
<keyword evidence="6" id="KW-1185">Reference proteome</keyword>
<feature type="chain" id="PRO_5039496968" evidence="2">
    <location>
        <begin position="30"/>
        <end position="122"/>
    </location>
</feature>
<dbReference type="EMBL" id="JACCBK010000001">
    <property type="protein sequence ID" value="NYD86381.1"/>
    <property type="molecule type" value="Genomic_DNA"/>
</dbReference>
<protein>
    <submittedName>
        <fullName evidence="4">ABC-type phosphate transport system substrate-binding protein</fullName>
    </submittedName>
</protein>
<evidence type="ECO:0000313" key="5">
    <source>
        <dbReference type="Proteomes" id="UP000577956"/>
    </source>
</evidence>
<sequence>MRTTALRTSVALVAAATLLAGCASSSGTAGTAETTPSPSLTADGGTSGMVDVISQTNILLVSAQETLEARDLVVEVVDATGQDRMVEDPTQWVVVAQDPETGTVTSGSTVVLEVRRTDDPRS</sequence>
<feature type="region of interest" description="Disordered" evidence="1">
    <location>
        <begin position="24"/>
        <end position="45"/>
    </location>
</feature>
<evidence type="ECO:0000313" key="3">
    <source>
        <dbReference type="EMBL" id="GIG32728.1"/>
    </source>
</evidence>
<feature type="signal peptide" evidence="2">
    <location>
        <begin position="1"/>
        <end position="29"/>
    </location>
</feature>
<keyword evidence="2" id="KW-0732">Signal</keyword>
<dbReference type="RefSeq" id="WP_140458020.1">
    <property type="nucleotide sequence ID" value="NZ_BAABFI010000001.1"/>
</dbReference>
<evidence type="ECO:0000313" key="4">
    <source>
        <dbReference type="EMBL" id="NYD86381.1"/>
    </source>
</evidence>
<organism evidence="4 5">
    <name type="scientific">Cellulomonas oligotrophica</name>
    <dbReference type="NCBI Taxonomy" id="931536"/>
    <lineage>
        <taxon>Bacteria</taxon>
        <taxon>Bacillati</taxon>
        <taxon>Actinomycetota</taxon>
        <taxon>Actinomycetes</taxon>
        <taxon>Micrococcales</taxon>
        <taxon>Cellulomonadaceae</taxon>
        <taxon>Cellulomonas</taxon>
    </lineage>
</organism>
<dbReference type="Proteomes" id="UP000618382">
    <property type="component" value="Unassembled WGS sequence"/>
</dbReference>
<evidence type="ECO:0000256" key="1">
    <source>
        <dbReference type="SAM" id="MobiDB-lite"/>
    </source>
</evidence>
<feature type="compositionally biased region" description="Low complexity" evidence="1">
    <location>
        <begin position="24"/>
        <end position="39"/>
    </location>
</feature>
<comment type="caution">
    <text evidence="4">The sequence shown here is derived from an EMBL/GenBank/DDBJ whole genome shotgun (WGS) entry which is preliminary data.</text>
</comment>
<reference evidence="4 5" key="1">
    <citation type="submission" date="2020-07" db="EMBL/GenBank/DDBJ databases">
        <title>Sequencing the genomes of 1000 actinobacteria strains.</title>
        <authorList>
            <person name="Klenk H.-P."/>
        </authorList>
    </citation>
    <scope>NUCLEOTIDE SEQUENCE [LARGE SCALE GENOMIC DNA]</scope>
    <source>
        <strain evidence="4 5">DSM 24482</strain>
    </source>
</reference>
<evidence type="ECO:0000256" key="2">
    <source>
        <dbReference type="SAM" id="SignalP"/>
    </source>
</evidence>
<dbReference type="Proteomes" id="UP000577956">
    <property type="component" value="Unassembled WGS sequence"/>
</dbReference>
<name>A0A7Y9FFI0_9CELL</name>
<proteinExistence type="predicted"/>
<gene>
    <name evidence="4" type="ORF">BKA21_001930</name>
    <name evidence="3" type="ORF">Col01nite_18870</name>
</gene>